<gene>
    <name evidence="1" type="ORF">DPMN_049689</name>
</gene>
<reference evidence="1" key="2">
    <citation type="submission" date="2020-11" db="EMBL/GenBank/DDBJ databases">
        <authorList>
            <person name="McCartney M.A."/>
            <person name="Auch B."/>
            <person name="Kono T."/>
            <person name="Mallez S."/>
            <person name="Becker A."/>
            <person name="Gohl D.M."/>
            <person name="Silverstein K.A.T."/>
            <person name="Koren S."/>
            <person name="Bechman K.B."/>
            <person name="Herman A."/>
            <person name="Abrahante J.E."/>
            <person name="Garbe J."/>
        </authorList>
    </citation>
    <scope>NUCLEOTIDE SEQUENCE</scope>
    <source>
        <strain evidence="1">Duluth1</strain>
        <tissue evidence="1">Whole animal</tissue>
    </source>
</reference>
<dbReference type="Proteomes" id="UP000828390">
    <property type="component" value="Unassembled WGS sequence"/>
</dbReference>
<accession>A0A9D4CG18</accession>
<comment type="caution">
    <text evidence="1">The sequence shown here is derived from an EMBL/GenBank/DDBJ whole genome shotgun (WGS) entry which is preliminary data.</text>
</comment>
<sequence>MKLVSDVYTSHFKIIAAKRVSDFKIIKRSHLPLCSRVNVTYFNLQDRALTSNIHTYYSRTSRQPWYFVLQDRFFKADVLTFILQDRYIKQTSRLLLPYCIEQLTNHS</sequence>
<proteinExistence type="predicted"/>
<keyword evidence="2" id="KW-1185">Reference proteome</keyword>
<protein>
    <submittedName>
        <fullName evidence="1">Uncharacterized protein</fullName>
    </submittedName>
</protein>
<dbReference type="EMBL" id="JAIWYP010000012">
    <property type="protein sequence ID" value="KAH3723893.1"/>
    <property type="molecule type" value="Genomic_DNA"/>
</dbReference>
<evidence type="ECO:0000313" key="2">
    <source>
        <dbReference type="Proteomes" id="UP000828390"/>
    </source>
</evidence>
<name>A0A9D4CG18_DREPO</name>
<reference evidence="1" key="1">
    <citation type="journal article" date="2019" name="bioRxiv">
        <title>The Genome of the Zebra Mussel, Dreissena polymorpha: A Resource for Invasive Species Research.</title>
        <authorList>
            <person name="McCartney M.A."/>
            <person name="Auch B."/>
            <person name="Kono T."/>
            <person name="Mallez S."/>
            <person name="Zhang Y."/>
            <person name="Obille A."/>
            <person name="Becker A."/>
            <person name="Abrahante J.E."/>
            <person name="Garbe J."/>
            <person name="Badalamenti J.P."/>
            <person name="Herman A."/>
            <person name="Mangelson H."/>
            <person name="Liachko I."/>
            <person name="Sullivan S."/>
            <person name="Sone E.D."/>
            <person name="Koren S."/>
            <person name="Silverstein K.A.T."/>
            <person name="Beckman K.B."/>
            <person name="Gohl D.M."/>
        </authorList>
    </citation>
    <scope>NUCLEOTIDE SEQUENCE</scope>
    <source>
        <strain evidence="1">Duluth1</strain>
        <tissue evidence="1">Whole animal</tissue>
    </source>
</reference>
<evidence type="ECO:0000313" key="1">
    <source>
        <dbReference type="EMBL" id="KAH3723893.1"/>
    </source>
</evidence>
<dbReference type="AlphaFoldDB" id="A0A9D4CG18"/>
<organism evidence="1 2">
    <name type="scientific">Dreissena polymorpha</name>
    <name type="common">Zebra mussel</name>
    <name type="synonym">Mytilus polymorpha</name>
    <dbReference type="NCBI Taxonomy" id="45954"/>
    <lineage>
        <taxon>Eukaryota</taxon>
        <taxon>Metazoa</taxon>
        <taxon>Spiralia</taxon>
        <taxon>Lophotrochozoa</taxon>
        <taxon>Mollusca</taxon>
        <taxon>Bivalvia</taxon>
        <taxon>Autobranchia</taxon>
        <taxon>Heteroconchia</taxon>
        <taxon>Euheterodonta</taxon>
        <taxon>Imparidentia</taxon>
        <taxon>Neoheterodontei</taxon>
        <taxon>Myida</taxon>
        <taxon>Dreissenoidea</taxon>
        <taxon>Dreissenidae</taxon>
        <taxon>Dreissena</taxon>
    </lineage>
</organism>